<dbReference type="InterPro" id="IPR013632">
    <property type="entry name" value="Rad51_C"/>
</dbReference>
<dbReference type="InterPro" id="IPR020588">
    <property type="entry name" value="RecA_ATP-bd"/>
</dbReference>
<proteinExistence type="predicted"/>
<evidence type="ECO:0000313" key="9">
    <source>
        <dbReference type="Proteomes" id="UP001461498"/>
    </source>
</evidence>
<dbReference type="GO" id="GO:0045003">
    <property type="term" value="P:double-strand break repair via synthesis-dependent strand annealing"/>
    <property type="evidence" value="ECO:0007669"/>
    <property type="project" value="TreeGrafter"/>
</dbReference>
<feature type="domain" description="RecA family profile 1" evidence="7">
    <location>
        <begin position="46"/>
        <end position="227"/>
    </location>
</feature>
<comment type="caution">
    <text evidence="8">The sequence shown here is derived from an EMBL/GenBank/DDBJ whole genome shotgun (WGS) entry which is preliminary data.</text>
</comment>
<keyword evidence="4" id="KW-0067">ATP-binding</keyword>
<dbReference type="GO" id="GO:0071140">
    <property type="term" value="P:resolution of mitotic recombination intermediates"/>
    <property type="evidence" value="ECO:0007669"/>
    <property type="project" value="TreeGrafter"/>
</dbReference>
<dbReference type="CDD" id="cd19491">
    <property type="entry name" value="XRCC3"/>
    <property type="match status" value="1"/>
</dbReference>
<protein>
    <recommendedName>
        <fullName evidence="7">RecA family profile 1 domain-containing protein</fullName>
    </recommendedName>
</protein>
<dbReference type="InterPro" id="IPR016467">
    <property type="entry name" value="DNA_recomb/repair_RecA-like"/>
</dbReference>
<dbReference type="GO" id="GO:0005657">
    <property type="term" value="C:replication fork"/>
    <property type="evidence" value="ECO:0007669"/>
    <property type="project" value="TreeGrafter"/>
</dbReference>
<evidence type="ECO:0000256" key="3">
    <source>
        <dbReference type="ARBA" id="ARBA00022763"/>
    </source>
</evidence>
<dbReference type="GO" id="GO:0000400">
    <property type="term" value="F:four-way junction DNA binding"/>
    <property type="evidence" value="ECO:0007669"/>
    <property type="project" value="TreeGrafter"/>
</dbReference>
<dbReference type="PROSITE" id="PS50162">
    <property type="entry name" value="RECA_2"/>
    <property type="match status" value="1"/>
</dbReference>
<comment type="subcellular location">
    <subcellularLocation>
        <location evidence="1">Nucleus</location>
    </subcellularLocation>
</comment>
<dbReference type="AlphaFoldDB" id="A0AAW1D0N8"/>
<dbReference type="Proteomes" id="UP001461498">
    <property type="component" value="Unassembled WGS sequence"/>
</dbReference>
<sequence length="292" mass="32420">MDNNEFQKIGNFSISDIEQIKTVAAHKMLPLGFITAKESELIYHHKWRNLCIDCPYLDAILGGGIPARGITEISGESGVGKTQFCLQLSLTVQYPPEFGGFNASAVYICTEDRFPSARLTQMLPHFPKNPHCKTLLENHQFSDNILIDHIGDMDGLNNCLFKRLPRFLANSPRKVGLLIIDSIAAIFRSEYSLNEIINRAKDIRTVAMQLHNLANEHDIAVLCVNQVTDQCDSGLKVPALGLAWANLVTTKLQINLSNHIEKLRTLKIISAPHLPPSSANFIIAEHGLESVS</sequence>
<evidence type="ECO:0000259" key="7">
    <source>
        <dbReference type="PROSITE" id="PS50162"/>
    </source>
</evidence>
<keyword evidence="9" id="KW-1185">Reference proteome</keyword>
<name>A0AAW1D0N8_9HEMI</name>
<dbReference type="GO" id="GO:0000722">
    <property type="term" value="P:telomere maintenance via recombination"/>
    <property type="evidence" value="ECO:0007669"/>
    <property type="project" value="TreeGrafter"/>
</dbReference>
<dbReference type="InterPro" id="IPR047348">
    <property type="entry name" value="XRCC3-like_C"/>
</dbReference>
<keyword evidence="2" id="KW-0547">Nucleotide-binding</keyword>
<dbReference type="PANTHER" id="PTHR46487">
    <property type="entry name" value="DNA REPAIR PROTEIN XRCC3"/>
    <property type="match status" value="1"/>
</dbReference>
<keyword evidence="3" id="KW-0227">DNA damage</keyword>
<evidence type="ECO:0000256" key="5">
    <source>
        <dbReference type="ARBA" id="ARBA00023204"/>
    </source>
</evidence>
<keyword evidence="5" id="KW-0234">DNA repair</keyword>
<evidence type="ECO:0000256" key="6">
    <source>
        <dbReference type="ARBA" id="ARBA00023242"/>
    </source>
</evidence>
<dbReference type="InterPro" id="IPR027417">
    <property type="entry name" value="P-loop_NTPase"/>
</dbReference>
<organism evidence="8 9">
    <name type="scientific">Rhynocoris fuscipes</name>
    <dbReference type="NCBI Taxonomy" id="488301"/>
    <lineage>
        <taxon>Eukaryota</taxon>
        <taxon>Metazoa</taxon>
        <taxon>Ecdysozoa</taxon>
        <taxon>Arthropoda</taxon>
        <taxon>Hexapoda</taxon>
        <taxon>Insecta</taxon>
        <taxon>Pterygota</taxon>
        <taxon>Neoptera</taxon>
        <taxon>Paraneoptera</taxon>
        <taxon>Hemiptera</taxon>
        <taxon>Heteroptera</taxon>
        <taxon>Panheteroptera</taxon>
        <taxon>Cimicomorpha</taxon>
        <taxon>Reduviidae</taxon>
        <taxon>Harpactorinae</taxon>
        <taxon>Harpactorini</taxon>
        <taxon>Rhynocoris</taxon>
    </lineage>
</organism>
<dbReference type="PIRSF" id="PIRSF005856">
    <property type="entry name" value="Rad51"/>
    <property type="match status" value="1"/>
</dbReference>
<dbReference type="Pfam" id="PF08423">
    <property type="entry name" value="Rad51"/>
    <property type="match status" value="1"/>
</dbReference>
<dbReference type="GO" id="GO:0033065">
    <property type="term" value="C:Rad51C-XRCC3 complex"/>
    <property type="evidence" value="ECO:0007669"/>
    <property type="project" value="TreeGrafter"/>
</dbReference>
<evidence type="ECO:0000313" key="8">
    <source>
        <dbReference type="EMBL" id="KAK9503504.1"/>
    </source>
</evidence>
<reference evidence="8 9" key="1">
    <citation type="submission" date="2022-12" db="EMBL/GenBank/DDBJ databases">
        <title>Chromosome-level genome assembly of true bugs.</title>
        <authorList>
            <person name="Ma L."/>
            <person name="Li H."/>
        </authorList>
    </citation>
    <scope>NUCLEOTIDE SEQUENCE [LARGE SCALE GENOMIC DNA]</scope>
    <source>
        <strain evidence="8">Lab_2022b</strain>
    </source>
</reference>
<dbReference type="EMBL" id="JAPXFL010000007">
    <property type="protein sequence ID" value="KAK9503504.1"/>
    <property type="molecule type" value="Genomic_DNA"/>
</dbReference>
<dbReference type="GO" id="GO:0090656">
    <property type="term" value="P:t-circle formation"/>
    <property type="evidence" value="ECO:0007669"/>
    <property type="project" value="TreeGrafter"/>
</dbReference>
<dbReference type="SUPFAM" id="SSF52540">
    <property type="entry name" value="P-loop containing nucleoside triphosphate hydrolases"/>
    <property type="match status" value="1"/>
</dbReference>
<evidence type="ECO:0000256" key="4">
    <source>
        <dbReference type="ARBA" id="ARBA00022840"/>
    </source>
</evidence>
<dbReference type="GO" id="GO:0140664">
    <property type="term" value="F:ATP-dependent DNA damage sensor activity"/>
    <property type="evidence" value="ECO:0007669"/>
    <property type="project" value="InterPro"/>
</dbReference>
<accession>A0AAW1D0N8</accession>
<gene>
    <name evidence="8" type="ORF">O3M35_010049</name>
</gene>
<keyword evidence="6" id="KW-0539">Nucleus</keyword>
<evidence type="ECO:0000256" key="1">
    <source>
        <dbReference type="ARBA" id="ARBA00004123"/>
    </source>
</evidence>
<dbReference type="Gene3D" id="3.40.50.300">
    <property type="entry name" value="P-loop containing nucleotide triphosphate hydrolases"/>
    <property type="match status" value="1"/>
</dbReference>
<dbReference type="PANTHER" id="PTHR46487:SF1">
    <property type="entry name" value="DNA REPAIR PROTEIN XRCC3"/>
    <property type="match status" value="1"/>
</dbReference>
<evidence type="ECO:0000256" key="2">
    <source>
        <dbReference type="ARBA" id="ARBA00022741"/>
    </source>
</evidence>
<dbReference type="GO" id="GO:0005524">
    <property type="term" value="F:ATP binding"/>
    <property type="evidence" value="ECO:0007669"/>
    <property type="project" value="UniProtKB-KW"/>
</dbReference>